<dbReference type="RefSeq" id="WP_106228148.1">
    <property type="nucleotide sequence ID" value="NZ_PVTV01000015.1"/>
</dbReference>
<dbReference type="Proteomes" id="UP000238308">
    <property type="component" value="Unassembled WGS sequence"/>
</dbReference>
<comment type="caution">
    <text evidence="2">The sequence shown here is derived from an EMBL/GenBank/DDBJ whole genome shotgun (WGS) entry which is preliminary data.</text>
</comment>
<dbReference type="OrthoDB" id="9813321at2"/>
<organism evidence="2 3">
    <name type="scientific">Jezberella montanilacus</name>
    <dbReference type="NCBI Taxonomy" id="323426"/>
    <lineage>
        <taxon>Bacteria</taxon>
        <taxon>Pseudomonadati</taxon>
        <taxon>Pseudomonadota</taxon>
        <taxon>Betaproteobacteria</taxon>
        <taxon>Burkholderiales</taxon>
        <taxon>Alcaligenaceae</taxon>
        <taxon>Jezberella</taxon>
    </lineage>
</organism>
<evidence type="ECO:0000313" key="2">
    <source>
        <dbReference type="EMBL" id="PRY97177.1"/>
    </source>
</evidence>
<dbReference type="EMBL" id="PVTV01000015">
    <property type="protein sequence ID" value="PRY97177.1"/>
    <property type="molecule type" value="Genomic_DNA"/>
</dbReference>
<keyword evidence="3" id="KW-1185">Reference proteome</keyword>
<name>A0A2T0XE23_9BURK</name>
<protein>
    <submittedName>
        <fullName evidence="2">Putative FmdB family regulatory protein</fullName>
    </submittedName>
</protein>
<feature type="domain" description="Putative regulatory protein FmdB zinc ribbon" evidence="1">
    <location>
        <begin position="1"/>
        <end position="41"/>
    </location>
</feature>
<dbReference type="SMART" id="SM00834">
    <property type="entry name" value="CxxC_CXXC_SSSS"/>
    <property type="match status" value="1"/>
</dbReference>
<accession>A0A2T0XE23</accession>
<dbReference type="Pfam" id="PF09723">
    <property type="entry name" value="Zn_ribbon_8"/>
    <property type="match status" value="1"/>
</dbReference>
<gene>
    <name evidence="2" type="ORF">BCM14_2317</name>
</gene>
<evidence type="ECO:0000259" key="1">
    <source>
        <dbReference type="SMART" id="SM00834"/>
    </source>
</evidence>
<dbReference type="InterPro" id="IPR013429">
    <property type="entry name" value="Regulatory_FmdB_Zinc_ribbon"/>
</dbReference>
<evidence type="ECO:0000313" key="3">
    <source>
        <dbReference type="Proteomes" id="UP000238308"/>
    </source>
</evidence>
<sequence>MPTYDYSCKTCGSFDSIRPMSLRNEMAECPECGGLSERIFAFGSNLARLDSDTRKAIEGNERAANSPMMSRDYDTGYSRMRHPSGCGCCKTGKKATTQTYANGNKSFLGKRPWMISH</sequence>
<reference evidence="2 3" key="1">
    <citation type="submission" date="2018-03" db="EMBL/GenBank/DDBJ databases">
        <title>Genomic Encyclopedia of Type Strains, Phase III (KMG-III): the genomes of soil and plant-associated and newly described type strains.</title>
        <authorList>
            <person name="Whitman W."/>
        </authorList>
    </citation>
    <scope>NUCLEOTIDE SEQUENCE [LARGE SCALE GENOMIC DNA]</scope>
    <source>
        <strain evidence="2 3">MWH-P2sevCIIIb</strain>
    </source>
</reference>
<dbReference type="AlphaFoldDB" id="A0A2T0XE23"/>
<dbReference type="NCBIfam" id="TIGR02605">
    <property type="entry name" value="CxxC_CxxC_SSSS"/>
    <property type="match status" value="1"/>
</dbReference>
<proteinExistence type="predicted"/>